<keyword evidence="3 5" id="KW-0566">Pantothenate biosynthesis</keyword>
<evidence type="ECO:0000256" key="2">
    <source>
        <dbReference type="ARBA" id="ARBA00011424"/>
    </source>
</evidence>
<dbReference type="SUPFAM" id="SSF51621">
    <property type="entry name" value="Phosphoenolpyruvate/pyruvate domain"/>
    <property type="match status" value="1"/>
</dbReference>
<proteinExistence type="inferred from homology"/>
<feature type="binding site" evidence="5">
    <location>
        <begin position="58"/>
        <end position="59"/>
    </location>
    <ligand>
        <name>3-methyl-2-oxobutanoate</name>
        <dbReference type="ChEBI" id="CHEBI:11851"/>
    </ligand>
</feature>
<dbReference type="PIRSF" id="PIRSF000388">
    <property type="entry name" value="Pantoate_hydroxy_MeTrfase"/>
    <property type="match status" value="1"/>
</dbReference>
<protein>
    <recommendedName>
        <fullName evidence="5">3-methyl-2-oxobutanoate hydroxymethyltransferase</fullName>
        <ecNumber evidence="5">2.1.2.11</ecNumber>
    </recommendedName>
    <alternativeName>
        <fullName evidence="5">Ketopantoate hydroxymethyltransferase</fullName>
        <shortName evidence="5">KPHMT</shortName>
    </alternativeName>
</protein>
<keyword evidence="5" id="KW-0479">Metal-binding</keyword>
<dbReference type="EMBL" id="CP110257">
    <property type="protein sequence ID" value="UZD54238.1"/>
    <property type="molecule type" value="Genomic_DNA"/>
</dbReference>
<comment type="function">
    <text evidence="5">Catalyzes the reversible reaction in which hydroxymethyl group from 5,10-methylenetetrahydrofolate is transferred onto alpha-ketoisovalerate to form ketopantoate.</text>
</comment>
<evidence type="ECO:0000256" key="3">
    <source>
        <dbReference type="ARBA" id="ARBA00022655"/>
    </source>
</evidence>
<dbReference type="InterPro" id="IPR040442">
    <property type="entry name" value="Pyrv_kinase-like_dom_sf"/>
</dbReference>
<evidence type="ECO:0000313" key="6">
    <source>
        <dbReference type="EMBL" id="UZD54238.1"/>
    </source>
</evidence>
<accession>A0ABY6MP18</accession>
<dbReference type="EC" id="2.1.2.11" evidence="5"/>
<feature type="binding site" evidence="5">
    <location>
        <position position="128"/>
    </location>
    <ligand>
        <name>Mg(2+)</name>
        <dbReference type="ChEBI" id="CHEBI:18420"/>
    </ligand>
</feature>
<keyword evidence="4 5" id="KW-0808">Transferase</keyword>
<feature type="active site" description="Proton acceptor" evidence="5">
    <location>
        <position position="195"/>
    </location>
</feature>
<comment type="similarity">
    <text evidence="1 5">Belongs to the PanB family.</text>
</comment>
<evidence type="ECO:0000256" key="4">
    <source>
        <dbReference type="ARBA" id="ARBA00022679"/>
    </source>
</evidence>
<comment type="pathway">
    <text evidence="5">Cofactor biosynthesis; (R)-pantothenate biosynthesis; (R)-pantoate from 3-methyl-2-oxobutanoate: step 1/2.</text>
</comment>
<dbReference type="InterPro" id="IPR003700">
    <property type="entry name" value="Pantoate_hydroxy_MeTrfase"/>
</dbReference>
<dbReference type="Pfam" id="PF02548">
    <property type="entry name" value="Pantoate_transf"/>
    <property type="match status" value="1"/>
</dbReference>
<dbReference type="Gene3D" id="3.20.20.60">
    <property type="entry name" value="Phosphoenolpyruvate-binding domains"/>
    <property type="match status" value="1"/>
</dbReference>
<dbReference type="RefSeq" id="WP_264891807.1">
    <property type="nucleotide sequence ID" value="NZ_CP110257.1"/>
</dbReference>
<feature type="binding site" evidence="5">
    <location>
        <position position="126"/>
    </location>
    <ligand>
        <name>3-methyl-2-oxobutanoate</name>
        <dbReference type="ChEBI" id="CHEBI:11851"/>
    </ligand>
</feature>
<dbReference type="NCBIfam" id="TIGR00222">
    <property type="entry name" value="panB"/>
    <property type="match status" value="1"/>
</dbReference>
<comment type="subunit">
    <text evidence="2 5">Homodecamer; pentamer of dimers.</text>
</comment>
<keyword evidence="5" id="KW-0460">Magnesium</keyword>
<reference evidence="6" key="1">
    <citation type="submission" date="2022-10" db="EMBL/GenBank/DDBJ databases">
        <title>Complete genome sequence of Schlegelella aquatica LMG 23380.</title>
        <authorList>
            <person name="Musilova J."/>
            <person name="Kourilova X."/>
            <person name="Bezdicek M."/>
            <person name="Hermankova K."/>
            <person name="Obruca S."/>
            <person name="Sedlar K."/>
        </authorList>
    </citation>
    <scope>NUCLEOTIDE SEQUENCE</scope>
    <source>
        <strain evidence="6">LMG 23380</strain>
    </source>
</reference>
<name>A0ABY6MP18_9BURK</name>
<comment type="cofactor">
    <cofactor evidence="5">
        <name>Mg(2+)</name>
        <dbReference type="ChEBI" id="CHEBI:18420"/>
    </cofactor>
    <text evidence="5">Binds 1 Mg(2+) ion per subunit.</text>
</comment>
<comment type="subcellular location">
    <subcellularLocation>
        <location evidence="5">Cytoplasm</location>
    </subcellularLocation>
</comment>
<evidence type="ECO:0000313" key="7">
    <source>
        <dbReference type="Proteomes" id="UP001163266"/>
    </source>
</evidence>
<comment type="catalytic activity">
    <reaction evidence="5">
        <text>(6R)-5,10-methylene-5,6,7,8-tetrahydrofolate + 3-methyl-2-oxobutanoate + H2O = 2-dehydropantoate + (6S)-5,6,7,8-tetrahydrofolate</text>
        <dbReference type="Rhea" id="RHEA:11824"/>
        <dbReference type="ChEBI" id="CHEBI:11561"/>
        <dbReference type="ChEBI" id="CHEBI:11851"/>
        <dbReference type="ChEBI" id="CHEBI:15377"/>
        <dbReference type="ChEBI" id="CHEBI:15636"/>
        <dbReference type="ChEBI" id="CHEBI:57453"/>
        <dbReference type="EC" id="2.1.2.11"/>
    </reaction>
</comment>
<dbReference type="PANTHER" id="PTHR20881">
    <property type="entry name" value="3-METHYL-2-OXOBUTANOATE HYDROXYMETHYLTRANSFERASE"/>
    <property type="match status" value="1"/>
</dbReference>
<feature type="binding site" evidence="5">
    <location>
        <position position="58"/>
    </location>
    <ligand>
        <name>Mg(2+)</name>
        <dbReference type="ChEBI" id="CHEBI:18420"/>
    </ligand>
</feature>
<feature type="binding site" evidence="5">
    <location>
        <position position="97"/>
    </location>
    <ligand>
        <name>3-methyl-2-oxobutanoate</name>
        <dbReference type="ChEBI" id="CHEBI:11851"/>
    </ligand>
</feature>
<dbReference type="CDD" id="cd06557">
    <property type="entry name" value="KPHMT-like"/>
    <property type="match status" value="1"/>
</dbReference>
<dbReference type="HAMAP" id="MF_00156">
    <property type="entry name" value="PanB"/>
    <property type="match status" value="1"/>
</dbReference>
<organism evidence="6 7">
    <name type="scientific">Caldimonas aquatica</name>
    <dbReference type="NCBI Taxonomy" id="376175"/>
    <lineage>
        <taxon>Bacteria</taxon>
        <taxon>Pseudomonadati</taxon>
        <taxon>Pseudomonadota</taxon>
        <taxon>Betaproteobacteria</taxon>
        <taxon>Burkholderiales</taxon>
        <taxon>Sphaerotilaceae</taxon>
        <taxon>Caldimonas</taxon>
    </lineage>
</organism>
<feature type="binding site" evidence="5">
    <location>
        <position position="97"/>
    </location>
    <ligand>
        <name>Mg(2+)</name>
        <dbReference type="ChEBI" id="CHEBI:18420"/>
    </ligand>
</feature>
<evidence type="ECO:0000256" key="1">
    <source>
        <dbReference type="ARBA" id="ARBA00008676"/>
    </source>
</evidence>
<dbReference type="NCBIfam" id="NF001452">
    <property type="entry name" value="PRK00311.1"/>
    <property type="match status" value="1"/>
</dbReference>
<dbReference type="GO" id="GO:0003864">
    <property type="term" value="F:3-methyl-2-oxobutanoate hydroxymethyltransferase activity"/>
    <property type="evidence" value="ECO:0007669"/>
    <property type="project" value="UniProtKB-EC"/>
</dbReference>
<dbReference type="InterPro" id="IPR015813">
    <property type="entry name" value="Pyrv/PenolPyrv_kinase-like_dom"/>
</dbReference>
<dbReference type="Proteomes" id="UP001163266">
    <property type="component" value="Chromosome"/>
</dbReference>
<keyword evidence="5" id="KW-0963">Cytoplasm</keyword>
<gene>
    <name evidence="5 6" type="primary">panB</name>
    <name evidence="6" type="ORF">OMP39_11200</name>
</gene>
<dbReference type="PANTHER" id="PTHR20881:SF0">
    <property type="entry name" value="3-METHYL-2-OXOBUTANOATE HYDROXYMETHYLTRANSFERASE"/>
    <property type="match status" value="1"/>
</dbReference>
<sequence length="279" mass="30089">MSSHATPEPSASGRKPITLHRLREMHAAGERITMLTCYDATFARVLDEAGVECLLVGDSLGMVLQGRPSTLPVSLDEVAYHTECVARGNRSAWLIADMPFGCYQESKEQALRSAVRLMRAGAQMVKIEGGGWTPETVRFLVDRGVPVCAHLGLTPQSVHALGGYRIQGRDEDGAATLRRHAAELADAGAAMLVLELIPSTLASEVTRALPQLMTIGIGAGPECAGQVLVLQDMLGLTRGKLPRFVRNFMQGAGSIDEAIRTYVQDVKNGRFPDPQLHGY</sequence>
<evidence type="ECO:0000256" key="5">
    <source>
        <dbReference type="HAMAP-Rule" id="MF_00156"/>
    </source>
</evidence>
<keyword evidence="7" id="KW-1185">Reference proteome</keyword>